<feature type="transmembrane region" description="Helical" evidence="1">
    <location>
        <begin position="405"/>
        <end position="428"/>
    </location>
</feature>
<feature type="transmembrane region" description="Helical" evidence="1">
    <location>
        <begin position="213"/>
        <end position="232"/>
    </location>
</feature>
<sequence length="695" mass="79403">MNSYLVSFLNLLGKHKNHLIFLVLFFLFSLILILFLTYPLVTDPSNIVFGFTGDNFSSIWYNWWLKYSYHLGINADPSYFIGYPFGSDLVTNVAAEELLWTTPIKILTFLFNEVLAFNILVILSFPLSAVSMYLLSYYVTKSKAIAIFAGLAYAFTPYHFWQGYAHISLALTQWLPLYLLSLLYFEKVRTYLSAVFLAFSLFLVLMTTFYYGFFMLLITPVFLVWKVLYHTIKRTPNYFSSQLLKSALMVVVVFSLLMSIFIFNLLSHRPEQSFNNIPKRTLNDLLSLSARPWDFLIPAPNHFLFGEGGQDFYINQIIPLTKDYKSISAFLPERVLYVSFTAVILSLVGLLVGLYKKRFRELSLSLLILSLWAGILASPAFIIVKGYTLYLPSYYLYELVPFFRAYVRIGTILQIFVILFACVGLYYLTHKLKPFTRILCISLATFLVLFEFAPKPGSSITDLRSITSAYKWLEKQNPESVVVEYPSGFDIPDTLIAQRIHKKRVINPIQNPRQSIFQGIENPFSPLSLRILGQLGANYLVFHTQPLYDQRHPIDELRHIRYSSVLPPSTDLKAIYEDKGAYIYEIPKNDSDLMVGIISEQEAANWVGSNEKVLAKGTSYLFIGNFTTSTLKSQLSLGSLNKNILLTFPGHPNLTVGTPQEVTLKIGWNIISIDTPEETKISAELKDLTVENVED</sequence>
<gene>
    <name evidence="2" type="ORF">A3J50_01580</name>
</gene>
<dbReference type="AlphaFoldDB" id="A0A1G1WPY8"/>
<name>A0A1G1WPY8_9BACT</name>
<feature type="transmembrane region" description="Helical" evidence="1">
    <location>
        <begin position="20"/>
        <end position="41"/>
    </location>
</feature>
<dbReference type="Proteomes" id="UP000177821">
    <property type="component" value="Unassembled WGS sequence"/>
</dbReference>
<feature type="transmembrane region" description="Helical" evidence="1">
    <location>
        <begin position="244"/>
        <end position="266"/>
    </location>
</feature>
<feature type="transmembrane region" description="Helical" evidence="1">
    <location>
        <begin position="335"/>
        <end position="355"/>
    </location>
</feature>
<keyword evidence="1" id="KW-0812">Transmembrane</keyword>
<evidence type="ECO:0000256" key="1">
    <source>
        <dbReference type="SAM" id="Phobius"/>
    </source>
</evidence>
<dbReference type="EMBL" id="MHCX01000018">
    <property type="protein sequence ID" value="OGY29671.1"/>
    <property type="molecule type" value="Genomic_DNA"/>
</dbReference>
<keyword evidence="1" id="KW-0472">Membrane</keyword>
<reference evidence="2 3" key="1">
    <citation type="journal article" date="2016" name="Nat. Commun.">
        <title>Thousands of microbial genomes shed light on interconnected biogeochemical processes in an aquifer system.</title>
        <authorList>
            <person name="Anantharaman K."/>
            <person name="Brown C.T."/>
            <person name="Hug L.A."/>
            <person name="Sharon I."/>
            <person name="Castelle C.J."/>
            <person name="Probst A.J."/>
            <person name="Thomas B.C."/>
            <person name="Singh A."/>
            <person name="Wilkins M.J."/>
            <person name="Karaoz U."/>
            <person name="Brodie E.L."/>
            <person name="Williams K.H."/>
            <person name="Hubbard S.S."/>
            <person name="Banfield J.F."/>
        </authorList>
    </citation>
    <scope>NUCLEOTIDE SEQUENCE [LARGE SCALE GENOMIC DNA]</scope>
</reference>
<organism evidence="2 3">
    <name type="scientific">Candidatus Woykebacteria bacterium RIFCSPHIGHO2_02_FULL_43_16b</name>
    <dbReference type="NCBI Taxonomy" id="1802601"/>
    <lineage>
        <taxon>Bacteria</taxon>
        <taxon>Candidatus Woykeibacteriota</taxon>
    </lineage>
</organism>
<evidence type="ECO:0000313" key="3">
    <source>
        <dbReference type="Proteomes" id="UP000177821"/>
    </source>
</evidence>
<feature type="transmembrane region" description="Helical" evidence="1">
    <location>
        <begin position="144"/>
        <end position="161"/>
    </location>
</feature>
<comment type="caution">
    <text evidence="2">The sequence shown here is derived from an EMBL/GenBank/DDBJ whole genome shotgun (WGS) entry which is preliminary data.</text>
</comment>
<keyword evidence="1" id="KW-1133">Transmembrane helix</keyword>
<proteinExistence type="predicted"/>
<protein>
    <recommendedName>
        <fullName evidence="4">Glycosyltransferase RgtA/B/C/D-like domain-containing protein</fullName>
    </recommendedName>
</protein>
<feature type="transmembrane region" description="Helical" evidence="1">
    <location>
        <begin position="167"/>
        <end position="185"/>
    </location>
</feature>
<evidence type="ECO:0000313" key="2">
    <source>
        <dbReference type="EMBL" id="OGY29671.1"/>
    </source>
</evidence>
<accession>A0A1G1WPY8</accession>
<feature type="transmembrane region" description="Helical" evidence="1">
    <location>
        <begin position="435"/>
        <end position="453"/>
    </location>
</feature>
<feature type="transmembrane region" description="Helical" evidence="1">
    <location>
        <begin position="115"/>
        <end position="135"/>
    </location>
</feature>
<feature type="transmembrane region" description="Helical" evidence="1">
    <location>
        <begin position="362"/>
        <end position="385"/>
    </location>
</feature>
<evidence type="ECO:0008006" key="4">
    <source>
        <dbReference type="Google" id="ProtNLM"/>
    </source>
</evidence>
<feature type="transmembrane region" description="Helical" evidence="1">
    <location>
        <begin position="190"/>
        <end position="207"/>
    </location>
</feature>